<name>A0A1Y1T4L7_9FLAO</name>
<feature type="domain" description="Histone deacetylase" evidence="3">
    <location>
        <begin position="18"/>
        <end position="280"/>
    </location>
</feature>
<gene>
    <name evidence="4" type="ORF">IIF7_07716</name>
</gene>
<comment type="similarity">
    <text evidence="1">Belongs to the histone deacetylase family.</text>
</comment>
<dbReference type="Gene3D" id="3.40.800.20">
    <property type="entry name" value="Histone deacetylase domain"/>
    <property type="match status" value="1"/>
</dbReference>
<accession>A0A1Y1T4L7</accession>
<dbReference type="EMBL" id="ARYN01000006">
    <property type="protein sequence ID" value="ORL45990.1"/>
    <property type="molecule type" value="Genomic_DNA"/>
</dbReference>
<dbReference type="AlphaFoldDB" id="A0A1Y1T4L7"/>
<evidence type="ECO:0000259" key="3">
    <source>
        <dbReference type="Pfam" id="PF00850"/>
    </source>
</evidence>
<dbReference type="GO" id="GO:0040029">
    <property type="term" value="P:epigenetic regulation of gene expression"/>
    <property type="evidence" value="ECO:0007669"/>
    <property type="project" value="TreeGrafter"/>
</dbReference>
<dbReference type="GO" id="GO:0016787">
    <property type="term" value="F:hydrolase activity"/>
    <property type="evidence" value="ECO:0007669"/>
    <property type="project" value="UniProtKB-KW"/>
</dbReference>
<dbReference type="InterPro" id="IPR044150">
    <property type="entry name" value="HDAC_classIV"/>
</dbReference>
<dbReference type="SUPFAM" id="SSF52768">
    <property type="entry name" value="Arginase/deacetylase"/>
    <property type="match status" value="1"/>
</dbReference>
<dbReference type="InterPro" id="IPR023801">
    <property type="entry name" value="His_deacetylse_dom"/>
</dbReference>
<sequence length="300" mass="34155">MLKIAFHPIYKHPLPEKHRFPMEKYELLPKQLLHEGTCEEQHFFSPKPADLENILAVHTKEYVENLTNLSLDRRAIRKTGFPLSQELVDREIIIAGGTIEGCHYSLEHGISMNIAGGTHHAYSDHGEAFCLLHDQAIAARYLQKKKLAEKILIIDLDVHQGNGTAEIFQNDDSVFTFSMHGKGNYPFRKEISDLDIEVPDGSKDEYYLKTLKETLPGLIEKVQPDFIFYLCGVDILETDKLGRLSCSIAGCKERDRFVLQTCHDLKIPVQCSMGGGYSPEIKVIIEAHANTYRLTQHIYF</sequence>
<keyword evidence="2" id="KW-0378">Hydrolase</keyword>
<proteinExistence type="inferred from homology"/>
<dbReference type="InterPro" id="IPR023696">
    <property type="entry name" value="Ureohydrolase_dom_sf"/>
</dbReference>
<evidence type="ECO:0000256" key="1">
    <source>
        <dbReference type="ARBA" id="ARBA00005947"/>
    </source>
</evidence>
<dbReference type="RefSeq" id="WP_084841110.1">
    <property type="nucleotide sequence ID" value="NZ_ARYN01000006.1"/>
</dbReference>
<dbReference type="GO" id="GO:0004407">
    <property type="term" value="F:histone deacetylase activity"/>
    <property type="evidence" value="ECO:0007669"/>
    <property type="project" value="InterPro"/>
</dbReference>
<dbReference type="Proteomes" id="UP000192746">
    <property type="component" value="Unassembled WGS sequence"/>
</dbReference>
<keyword evidence="5" id="KW-1185">Reference proteome</keyword>
<comment type="caution">
    <text evidence="4">The sequence shown here is derived from an EMBL/GenBank/DDBJ whole genome shotgun (WGS) entry which is preliminary data.</text>
</comment>
<protein>
    <submittedName>
        <fullName evidence="4">Histone deacetylase</fullName>
    </submittedName>
</protein>
<dbReference type="InterPro" id="IPR037138">
    <property type="entry name" value="His_deacetylse_dom_sf"/>
</dbReference>
<organism evidence="4 5">
    <name type="scientific">Zunongwangia atlantica 22II14-10F7</name>
    <dbReference type="NCBI Taxonomy" id="1185767"/>
    <lineage>
        <taxon>Bacteria</taxon>
        <taxon>Pseudomonadati</taxon>
        <taxon>Bacteroidota</taxon>
        <taxon>Flavobacteriia</taxon>
        <taxon>Flavobacteriales</taxon>
        <taxon>Flavobacteriaceae</taxon>
        <taxon>Zunongwangia</taxon>
    </lineage>
</organism>
<dbReference type="InterPro" id="IPR000286">
    <property type="entry name" value="HDACs"/>
</dbReference>
<dbReference type="Pfam" id="PF00850">
    <property type="entry name" value="Hist_deacetyl"/>
    <property type="match status" value="1"/>
</dbReference>
<dbReference type="OrthoDB" id="9808367at2"/>
<reference evidence="4 5" key="1">
    <citation type="submission" date="2013-04" db="EMBL/GenBank/DDBJ databases">
        <title>Zunongwangia sp. 22II14-10F7 Genome Sequencing.</title>
        <authorList>
            <person name="Lai Q."/>
            <person name="Shao Z."/>
        </authorList>
    </citation>
    <scope>NUCLEOTIDE SEQUENCE [LARGE SCALE GENOMIC DNA]</scope>
    <source>
        <strain evidence="4 5">22II14-10F7</strain>
    </source>
</reference>
<evidence type="ECO:0000313" key="5">
    <source>
        <dbReference type="Proteomes" id="UP000192746"/>
    </source>
</evidence>
<dbReference type="STRING" id="1185767.IIF7_07716"/>
<dbReference type="PANTHER" id="PTHR10625:SF19">
    <property type="entry name" value="HISTONE DEACETYLASE 12"/>
    <property type="match status" value="1"/>
</dbReference>
<dbReference type="PRINTS" id="PR01270">
    <property type="entry name" value="HDASUPER"/>
</dbReference>
<dbReference type="PANTHER" id="PTHR10625">
    <property type="entry name" value="HISTONE DEACETYLASE HDAC1-RELATED"/>
    <property type="match status" value="1"/>
</dbReference>
<dbReference type="CDD" id="cd09993">
    <property type="entry name" value="HDAC_classIV"/>
    <property type="match status" value="1"/>
</dbReference>
<evidence type="ECO:0000256" key="2">
    <source>
        <dbReference type="ARBA" id="ARBA00022801"/>
    </source>
</evidence>
<evidence type="ECO:0000313" key="4">
    <source>
        <dbReference type="EMBL" id="ORL45990.1"/>
    </source>
</evidence>